<proteinExistence type="predicted"/>
<organism evidence="2">
    <name type="scientific">Panicum hallii</name>
    <dbReference type="NCBI Taxonomy" id="206008"/>
    <lineage>
        <taxon>Eukaryota</taxon>
        <taxon>Viridiplantae</taxon>
        <taxon>Streptophyta</taxon>
        <taxon>Embryophyta</taxon>
        <taxon>Tracheophyta</taxon>
        <taxon>Spermatophyta</taxon>
        <taxon>Magnoliopsida</taxon>
        <taxon>Liliopsida</taxon>
        <taxon>Poales</taxon>
        <taxon>Poaceae</taxon>
        <taxon>PACMAD clade</taxon>
        <taxon>Panicoideae</taxon>
        <taxon>Panicodae</taxon>
        <taxon>Paniceae</taxon>
        <taxon>Panicinae</taxon>
        <taxon>Panicum</taxon>
        <taxon>Panicum sect. Panicum</taxon>
    </lineage>
</organism>
<sequence>MCRAPAAPRRSKPCHVPPQCPRRRFPKLRWPLPALPRYPTIYPSRSPPPLIVIAARPASLVCGWLCTYPSLFTALRLPIKPDRSLSRFPSLSSSPRESSQAAEPSAGKILAAPSCPSQFQHAKASSPPLLAPRTTLAKPALLLGRNRRKPCRLRRRRNPSRLTVDDPLPPHLRPN</sequence>
<reference evidence="2" key="1">
    <citation type="submission" date="2018-04" db="EMBL/GenBank/DDBJ databases">
        <title>WGS assembly of Panicum hallii.</title>
        <authorList>
            <person name="Lovell J."/>
            <person name="Jenkins J."/>
            <person name="Lowry D."/>
            <person name="Mamidi S."/>
            <person name="Sreedasyam A."/>
            <person name="Weng X."/>
            <person name="Barry K."/>
            <person name="Bonette J."/>
            <person name="Campitelli B."/>
            <person name="Daum C."/>
            <person name="Gordon S."/>
            <person name="Gould B."/>
            <person name="Lipzen A."/>
            <person name="Macqueen A."/>
            <person name="Palacio-Mejia J."/>
            <person name="Plott C."/>
            <person name="Shakirov E."/>
            <person name="Shu S."/>
            <person name="Yoshinaga Y."/>
            <person name="Zane M."/>
            <person name="Rokhsar D."/>
            <person name="Grimwood J."/>
            <person name="Schmutz J."/>
            <person name="Juenger T."/>
        </authorList>
    </citation>
    <scope>NUCLEOTIDE SEQUENCE [LARGE SCALE GENOMIC DNA]</scope>
    <source>
        <strain evidence="2">FIL2</strain>
    </source>
</reference>
<dbReference type="Gramene" id="PVH32158">
    <property type="protein sequence ID" value="PVH32158"/>
    <property type="gene ID" value="PAHAL_9G334900"/>
</dbReference>
<name>A0A2T8I3A7_9POAL</name>
<protein>
    <submittedName>
        <fullName evidence="2">Uncharacterized protein</fullName>
    </submittedName>
</protein>
<accession>A0A2T8I3A7</accession>
<gene>
    <name evidence="2" type="ORF">PAHAL_9G334900</name>
</gene>
<feature type="compositionally biased region" description="Basic residues" evidence="1">
    <location>
        <begin position="145"/>
        <end position="159"/>
    </location>
</feature>
<evidence type="ECO:0000256" key="1">
    <source>
        <dbReference type="SAM" id="MobiDB-lite"/>
    </source>
</evidence>
<dbReference type="EMBL" id="CM008054">
    <property type="protein sequence ID" value="PVH32158.1"/>
    <property type="molecule type" value="Genomic_DNA"/>
</dbReference>
<evidence type="ECO:0000313" key="2">
    <source>
        <dbReference type="EMBL" id="PVH32158.1"/>
    </source>
</evidence>
<dbReference type="Proteomes" id="UP000243499">
    <property type="component" value="Chromosome 9"/>
</dbReference>
<feature type="region of interest" description="Disordered" evidence="1">
    <location>
        <begin position="85"/>
        <end position="175"/>
    </location>
</feature>
<dbReference type="AlphaFoldDB" id="A0A2T8I3A7"/>
<feature type="compositionally biased region" description="Low complexity" evidence="1">
    <location>
        <begin position="86"/>
        <end position="106"/>
    </location>
</feature>